<dbReference type="RefSeq" id="WP_190472559.1">
    <property type="nucleotide sequence ID" value="NZ_JACJSG010000015.1"/>
</dbReference>
<gene>
    <name evidence="2" type="ORF">H6G83_13175</name>
</gene>
<dbReference type="Gene3D" id="2.160.20.10">
    <property type="entry name" value="Single-stranded right-handed beta-helix, Pectin lyase-like"/>
    <property type="match status" value="2"/>
</dbReference>
<evidence type="ECO:0000313" key="2">
    <source>
        <dbReference type="EMBL" id="MBD2501542.1"/>
    </source>
</evidence>
<reference evidence="2 3" key="1">
    <citation type="journal article" date="2020" name="ISME J.">
        <title>Comparative genomics reveals insights into cyanobacterial evolution and habitat adaptation.</title>
        <authorList>
            <person name="Chen M.Y."/>
            <person name="Teng W.K."/>
            <person name="Zhao L."/>
            <person name="Hu C.X."/>
            <person name="Zhou Y.K."/>
            <person name="Han B.P."/>
            <person name="Song L.R."/>
            <person name="Shu W.S."/>
        </authorList>
    </citation>
    <scope>NUCLEOTIDE SEQUENCE [LARGE SCALE GENOMIC DNA]</scope>
    <source>
        <strain evidence="2 3">FACHB-119</strain>
    </source>
</reference>
<dbReference type="InterPro" id="IPR012334">
    <property type="entry name" value="Pectin_lyas_fold"/>
</dbReference>
<dbReference type="SMART" id="SM00912">
    <property type="entry name" value="Haemagg_act"/>
    <property type="match status" value="1"/>
</dbReference>
<name>A0ABR8D321_9NOST</name>
<dbReference type="InterPro" id="IPR011050">
    <property type="entry name" value="Pectin_lyase_fold/virulence"/>
</dbReference>
<proteinExistence type="predicted"/>
<accession>A0ABR8D321</accession>
<evidence type="ECO:0000313" key="3">
    <source>
        <dbReference type="Proteomes" id="UP000661112"/>
    </source>
</evidence>
<protein>
    <submittedName>
        <fullName evidence="2">Filamentous hemagglutinin N-terminal domain-containing protein</fullName>
    </submittedName>
</protein>
<organism evidence="2 3">
    <name type="scientific">Anabaena azotica FACHB-119</name>
    <dbReference type="NCBI Taxonomy" id="947527"/>
    <lineage>
        <taxon>Bacteria</taxon>
        <taxon>Bacillati</taxon>
        <taxon>Cyanobacteriota</taxon>
        <taxon>Cyanophyceae</taxon>
        <taxon>Nostocales</taxon>
        <taxon>Nostocaceae</taxon>
        <taxon>Anabaena</taxon>
        <taxon>Anabaena azotica</taxon>
    </lineage>
</organism>
<dbReference type="Proteomes" id="UP000661112">
    <property type="component" value="Unassembled WGS sequence"/>
</dbReference>
<keyword evidence="3" id="KW-1185">Reference proteome</keyword>
<comment type="caution">
    <text evidence="2">The sequence shown here is derived from an EMBL/GenBank/DDBJ whole genome shotgun (WGS) entry which is preliminary data.</text>
</comment>
<dbReference type="EMBL" id="JACJSG010000015">
    <property type="protein sequence ID" value="MBD2501542.1"/>
    <property type="molecule type" value="Genomic_DNA"/>
</dbReference>
<dbReference type="Pfam" id="PF05860">
    <property type="entry name" value="TPS"/>
    <property type="match status" value="1"/>
</dbReference>
<dbReference type="InterPro" id="IPR008638">
    <property type="entry name" value="FhaB/CdiA-like_TPS"/>
</dbReference>
<dbReference type="NCBIfam" id="TIGR01901">
    <property type="entry name" value="adhes_NPXG"/>
    <property type="match status" value="1"/>
</dbReference>
<dbReference type="SUPFAM" id="SSF51126">
    <property type="entry name" value="Pectin lyase-like"/>
    <property type="match status" value="2"/>
</dbReference>
<feature type="domain" description="Filamentous haemagglutinin FhaB/tRNA nuclease CdiA-like TPS" evidence="1">
    <location>
        <begin position="51"/>
        <end position="168"/>
    </location>
</feature>
<evidence type="ECO:0000259" key="1">
    <source>
        <dbReference type="SMART" id="SM00912"/>
    </source>
</evidence>
<sequence>MAYNKNLFWKLTWINVLATAGTLALGINFPFGNTVFAENIPSNIKPDQTLGNENSQVIPDYNGSATEALKGGAVRGENLFHSFQEFNVSEGRTAIFLKPEINTNIRNILVRVTGSNRSDILGNINTAANFSNANLFLINPNGLYFGSKASLNLSGSFIGTTASGITFPNDIVFSATSPQPLPLLNINVPMGLQFGRNAGGINVQGKLEVPTGKTLALVGGNVNLNGGSLTARSGQIAVGGILEAGNVKLDLDSNNQPLSFADNAALADLSLENNSLIDVSTKVDESINYDNLGSGSIQLNGRQITLNKDSQVIAYNLGTQPGRTISIQAERLTLQNGANIGTLVGFRDSKLVTGDGGNVEIKATDFVEVIGISSASGNPSALYAYTFSQGNAGKLTINTRNLIVEGGGNVSTTAWEGSTGNGGTLELVDLDLVKLSGTSPASGLPPSGLFTQALGQGKAGNLIINTSALIVQDGAVITSGTGAISRGDGGILTINATDFIELSGTASNGLDPSGLFASSRGSGSAGSIFITTGKLNVSDRATVTVETLGGGDAGTIDINAREINLDNRATLKATTRSGNGGDINLQIENQLLLRRNSSISTTAGTIGSTGNGGNININMPDGFIITVPGENSDITANAFDGTGGNVNINAFRIYGIEAREKENPLTNDITASSEFGVNGTVKIDSPEADPNQRSVNLSTQNVEPKLAQVCQAAFGKNPNSFTITGRGGLPSSPDEVLSSDAVLTEWIAVDNVEKSSNTITNKISTPTETKIVEATGWKVNSQGNVVLTANTPTALHNSWQKSNVCN</sequence>